<reference evidence="2" key="1">
    <citation type="submission" date="2020-07" db="EMBL/GenBank/DDBJ databases">
        <title>The High-quality genome of the commercially important snow crab, Chionoecetes opilio.</title>
        <authorList>
            <person name="Jeong J.-H."/>
            <person name="Ryu S."/>
        </authorList>
    </citation>
    <scope>NUCLEOTIDE SEQUENCE</scope>
    <source>
        <strain evidence="2">MADBK_172401_WGS</strain>
        <tissue evidence="2">Digestive gland</tissue>
    </source>
</reference>
<gene>
    <name evidence="2" type="ORF">GWK47_039663</name>
</gene>
<evidence type="ECO:0000256" key="1">
    <source>
        <dbReference type="SAM" id="MobiDB-lite"/>
    </source>
</evidence>
<proteinExistence type="predicted"/>
<protein>
    <submittedName>
        <fullName evidence="2">Uncharacterized protein</fullName>
    </submittedName>
</protein>
<evidence type="ECO:0000313" key="2">
    <source>
        <dbReference type="EMBL" id="KAG0724891.1"/>
    </source>
</evidence>
<keyword evidence="3" id="KW-1185">Reference proteome</keyword>
<evidence type="ECO:0000313" key="3">
    <source>
        <dbReference type="Proteomes" id="UP000770661"/>
    </source>
</evidence>
<sequence length="142" mass="15312">MVPSGVLMTMDTDIPEAHAMEPKKARADQLLENRDVPRKILELVVTDLWGLPQTPKSGAKACPFNGVDHGADPPEWATSPDDEHRGVGGDRTASVRVCLGKPELGQPPPRVVTVGVFTIDLSIEFAVEELPLGEVGRTVRVL</sequence>
<dbReference type="EMBL" id="JACEEZ010006284">
    <property type="protein sequence ID" value="KAG0724891.1"/>
    <property type="molecule type" value="Genomic_DNA"/>
</dbReference>
<name>A0A8J5CXZ4_CHIOP</name>
<comment type="caution">
    <text evidence="2">The sequence shown here is derived from an EMBL/GenBank/DDBJ whole genome shotgun (WGS) entry which is preliminary data.</text>
</comment>
<organism evidence="2 3">
    <name type="scientific">Chionoecetes opilio</name>
    <name type="common">Atlantic snow crab</name>
    <name type="synonym">Cancer opilio</name>
    <dbReference type="NCBI Taxonomy" id="41210"/>
    <lineage>
        <taxon>Eukaryota</taxon>
        <taxon>Metazoa</taxon>
        <taxon>Ecdysozoa</taxon>
        <taxon>Arthropoda</taxon>
        <taxon>Crustacea</taxon>
        <taxon>Multicrustacea</taxon>
        <taxon>Malacostraca</taxon>
        <taxon>Eumalacostraca</taxon>
        <taxon>Eucarida</taxon>
        <taxon>Decapoda</taxon>
        <taxon>Pleocyemata</taxon>
        <taxon>Brachyura</taxon>
        <taxon>Eubrachyura</taxon>
        <taxon>Majoidea</taxon>
        <taxon>Majidae</taxon>
        <taxon>Chionoecetes</taxon>
    </lineage>
</organism>
<dbReference type="AlphaFoldDB" id="A0A8J5CXZ4"/>
<dbReference type="Proteomes" id="UP000770661">
    <property type="component" value="Unassembled WGS sequence"/>
</dbReference>
<accession>A0A8J5CXZ4</accession>
<feature type="region of interest" description="Disordered" evidence="1">
    <location>
        <begin position="59"/>
        <end position="90"/>
    </location>
</feature>